<dbReference type="FunFam" id="3.30.160.60:FF:000690">
    <property type="entry name" value="Zinc finger protein 354C"/>
    <property type="match status" value="1"/>
</dbReference>
<dbReference type="SMART" id="SM00355">
    <property type="entry name" value="ZnF_C2H2"/>
    <property type="match status" value="2"/>
</dbReference>
<evidence type="ECO:0000256" key="5">
    <source>
        <dbReference type="ARBA" id="ARBA00022833"/>
    </source>
</evidence>
<dbReference type="STRING" id="137246.A0A401SVV0"/>
<dbReference type="OrthoDB" id="6155966at2759"/>
<name>A0A401SVV0_CHIPU</name>
<evidence type="ECO:0000256" key="8">
    <source>
        <dbReference type="SAM" id="MobiDB-lite"/>
    </source>
</evidence>
<evidence type="ECO:0000313" key="10">
    <source>
        <dbReference type="EMBL" id="GCC34532.1"/>
    </source>
</evidence>
<proteinExistence type="predicted"/>
<dbReference type="Gene3D" id="3.30.160.60">
    <property type="entry name" value="Classic Zinc Finger"/>
    <property type="match status" value="2"/>
</dbReference>
<keyword evidence="4 7" id="KW-0863">Zinc-finger</keyword>
<feature type="compositionally biased region" description="Basic and acidic residues" evidence="8">
    <location>
        <begin position="18"/>
        <end position="29"/>
    </location>
</feature>
<comment type="subcellular location">
    <subcellularLocation>
        <location evidence="1">Nucleus</location>
    </subcellularLocation>
</comment>
<evidence type="ECO:0000256" key="4">
    <source>
        <dbReference type="ARBA" id="ARBA00022771"/>
    </source>
</evidence>
<accession>A0A401SVV0</accession>
<evidence type="ECO:0000256" key="1">
    <source>
        <dbReference type="ARBA" id="ARBA00004123"/>
    </source>
</evidence>
<keyword evidence="5" id="KW-0862">Zinc</keyword>
<dbReference type="Proteomes" id="UP000287033">
    <property type="component" value="Unassembled WGS sequence"/>
</dbReference>
<feature type="domain" description="C2H2-type" evidence="9">
    <location>
        <begin position="235"/>
        <end position="262"/>
    </location>
</feature>
<evidence type="ECO:0000256" key="7">
    <source>
        <dbReference type="PROSITE-ProRule" id="PRU00042"/>
    </source>
</evidence>
<feature type="domain" description="C2H2-type" evidence="9">
    <location>
        <begin position="206"/>
        <end position="234"/>
    </location>
</feature>
<dbReference type="SUPFAM" id="SSF57667">
    <property type="entry name" value="beta-beta-alpha zinc fingers"/>
    <property type="match status" value="1"/>
</dbReference>
<evidence type="ECO:0000259" key="9">
    <source>
        <dbReference type="PROSITE" id="PS50157"/>
    </source>
</evidence>
<comment type="caution">
    <text evidence="10">The sequence shown here is derived from an EMBL/GenBank/DDBJ whole genome shotgun (WGS) entry which is preliminary data.</text>
</comment>
<feature type="region of interest" description="Disordered" evidence="8">
    <location>
        <begin position="1"/>
        <end position="42"/>
    </location>
</feature>
<dbReference type="PANTHER" id="PTHR16515">
    <property type="entry name" value="PR DOMAIN ZINC FINGER PROTEIN"/>
    <property type="match status" value="1"/>
</dbReference>
<dbReference type="InterPro" id="IPR050331">
    <property type="entry name" value="Zinc_finger"/>
</dbReference>
<keyword evidence="6" id="KW-0539">Nucleus</keyword>
<dbReference type="FunFam" id="3.30.160.60:FF:000489">
    <property type="entry name" value="Zinc finger protein Gfi-1"/>
    <property type="match status" value="1"/>
</dbReference>
<dbReference type="PROSITE" id="PS50157">
    <property type="entry name" value="ZINC_FINGER_C2H2_2"/>
    <property type="match status" value="2"/>
</dbReference>
<evidence type="ECO:0000256" key="3">
    <source>
        <dbReference type="ARBA" id="ARBA00022737"/>
    </source>
</evidence>
<sequence>MTSPGPGKQGAGYTHTHTHPDRERQREAAEPGSAETGGLSCGDSCVSPGSRLPVAEGGGYWRLHPSPGVGRSSWKSGNLPARGSQRAVTMPRSFLVKIKKTYHQVRPTDDEVFLKLEPAPLPPVESASLAPSSASDEDCILSPVSTPGFPWERFQNVYDLCHLSSSFSSPLLMDKADLYGARVSGPLEIDQPIDYSTHYSSASSSYNCVKCNKVFSTAHGLEVHVRRSHSGIRPYACELCGKTFGHGVSLEQHMNIHSQVPSTDCVTTSRIGGASG</sequence>
<dbReference type="EMBL" id="BEZZ01000608">
    <property type="protein sequence ID" value="GCC34532.1"/>
    <property type="molecule type" value="Genomic_DNA"/>
</dbReference>
<dbReference type="InterPro" id="IPR013087">
    <property type="entry name" value="Znf_C2H2_type"/>
</dbReference>
<evidence type="ECO:0000256" key="6">
    <source>
        <dbReference type="ARBA" id="ARBA00023242"/>
    </source>
</evidence>
<dbReference type="GO" id="GO:0008270">
    <property type="term" value="F:zinc ion binding"/>
    <property type="evidence" value="ECO:0007669"/>
    <property type="project" value="UniProtKB-KW"/>
</dbReference>
<dbReference type="Pfam" id="PF00096">
    <property type="entry name" value="zf-C2H2"/>
    <property type="match status" value="2"/>
</dbReference>
<dbReference type="InterPro" id="IPR036236">
    <property type="entry name" value="Znf_C2H2_sf"/>
</dbReference>
<dbReference type="GO" id="GO:0005634">
    <property type="term" value="C:nucleus"/>
    <property type="evidence" value="ECO:0007669"/>
    <property type="project" value="UniProtKB-SubCell"/>
</dbReference>
<protein>
    <recommendedName>
        <fullName evidence="9">C2H2-type domain-containing protein</fullName>
    </recommendedName>
</protein>
<evidence type="ECO:0000256" key="2">
    <source>
        <dbReference type="ARBA" id="ARBA00022723"/>
    </source>
</evidence>
<evidence type="ECO:0000313" key="11">
    <source>
        <dbReference type="Proteomes" id="UP000287033"/>
    </source>
</evidence>
<keyword evidence="11" id="KW-1185">Reference proteome</keyword>
<reference evidence="10 11" key="1">
    <citation type="journal article" date="2018" name="Nat. Ecol. Evol.">
        <title>Shark genomes provide insights into elasmobranch evolution and the origin of vertebrates.</title>
        <authorList>
            <person name="Hara Y"/>
            <person name="Yamaguchi K"/>
            <person name="Onimaru K"/>
            <person name="Kadota M"/>
            <person name="Koyanagi M"/>
            <person name="Keeley SD"/>
            <person name="Tatsumi K"/>
            <person name="Tanaka K"/>
            <person name="Motone F"/>
            <person name="Kageyama Y"/>
            <person name="Nozu R"/>
            <person name="Adachi N"/>
            <person name="Nishimura O"/>
            <person name="Nakagawa R"/>
            <person name="Tanegashima C"/>
            <person name="Kiyatake I"/>
            <person name="Matsumoto R"/>
            <person name="Murakumo K"/>
            <person name="Nishida K"/>
            <person name="Terakita A"/>
            <person name="Kuratani S"/>
            <person name="Sato K"/>
            <person name="Hyodo S Kuraku.S."/>
        </authorList>
    </citation>
    <scope>NUCLEOTIDE SEQUENCE [LARGE SCALE GENOMIC DNA]</scope>
</reference>
<dbReference type="PANTHER" id="PTHR16515:SF66">
    <property type="entry name" value="C2H2-TYPE DOMAIN-CONTAINING PROTEIN"/>
    <property type="match status" value="1"/>
</dbReference>
<dbReference type="AlphaFoldDB" id="A0A401SVV0"/>
<dbReference type="GO" id="GO:0010468">
    <property type="term" value="P:regulation of gene expression"/>
    <property type="evidence" value="ECO:0007669"/>
    <property type="project" value="TreeGrafter"/>
</dbReference>
<organism evidence="10 11">
    <name type="scientific">Chiloscyllium punctatum</name>
    <name type="common">Brownbanded bambooshark</name>
    <name type="synonym">Hemiscyllium punctatum</name>
    <dbReference type="NCBI Taxonomy" id="137246"/>
    <lineage>
        <taxon>Eukaryota</taxon>
        <taxon>Metazoa</taxon>
        <taxon>Chordata</taxon>
        <taxon>Craniata</taxon>
        <taxon>Vertebrata</taxon>
        <taxon>Chondrichthyes</taxon>
        <taxon>Elasmobranchii</taxon>
        <taxon>Galeomorphii</taxon>
        <taxon>Galeoidea</taxon>
        <taxon>Orectolobiformes</taxon>
        <taxon>Hemiscylliidae</taxon>
        <taxon>Chiloscyllium</taxon>
    </lineage>
</organism>
<gene>
    <name evidence="10" type="ORF">chiPu_0013007</name>
</gene>
<keyword evidence="2" id="KW-0479">Metal-binding</keyword>
<keyword evidence="3" id="KW-0677">Repeat</keyword>
<dbReference type="PROSITE" id="PS00028">
    <property type="entry name" value="ZINC_FINGER_C2H2_1"/>
    <property type="match status" value="2"/>
</dbReference>